<proteinExistence type="predicted"/>
<dbReference type="AlphaFoldDB" id="A0AA37WPB0"/>
<name>A0AA37WPB0_9HYPH</name>
<organism evidence="1 2">
    <name type="scientific">Methylobacterium tardum</name>
    <dbReference type="NCBI Taxonomy" id="374432"/>
    <lineage>
        <taxon>Bacteria</taxon>
        <taxon>Pseudomonadati</taxon>
        <taxon>Pseudomonadota</taxon>
        <taxon>Alphaproteobacteria</taxon>
        <taxon>Hyphomicrobiales</taxon>
        <taxon>Methylobacteriaceae</taxon>
        <taxon>Methylobacterium</taxon>
    </lineage>
</organism>
<reference evidence="2" key="1">
    <citation type="journal article" date="2019" name="Int. J. Syst. Evol. Microbiol.">
        <title>The Global Catalogue of Microorganisms (GCM) 10K type strain sequencing project: providing services to taxonomists for standard genome sequencing and annotation.</title>
        <authorList>
            <consortium name="The Broad Institute Genomics Platform"/>
            <consortium name="The Broad Institute Genome Sequencing Center for Infectious Disease"/>
            <person name="Wu L."/>
            <person name="Ma J."/>
        </authorList>
    </citation>
    <scope>NUCLEOTIDE SEQUENCE [LARGE SCALE GENOMIC DNA]</scope>
    <source>
        <strain evidence="2">NBRC 103632</strain>
    </source>
</reference>
<keyword evidence="2" id="KW-1185">Reference proteome</keyword>
<comment type="caution">
    <text evidence="1">The sequence shown here is derived from an EMBL/GenBank/DDBJ whole genome shotgun (WGS) entry which is preliminary data.</text>
</comment>
<dbReference type="EMBL" id="BSPL01000007">
    <property type="protein sequence ID" value="GLS68710.1"/>
    <property type="molecule type" value="Genomic_DNA"/>
</dbReference>
<sequence>MTKIEHLPAWSLLTPSGIAGLLARPNGGPPETIRLGSNLDETSAAGMPLLATLSLVLTRAQASGGLTLTATHALSRADTRALFDALVWPDYDKEEVLAVNKVLNEGDVMPVEVTRLIAQAAKLLRRRERKLVATKRGQEFASGSSAVEAFRRLFALIFWQIDLGSLDRVPVERWPQDHVGLVLWCLSVAARNWSNVGDLLPVCTVLDAAAEGSAADHLAFAFEGRILRPLTWFGLLETRRVGEPGTFAWRYVREYRTAPLFDRALTFEAEVAASIGSKH</sequence>
<accession>A0AA37WPB0</accession>
<dbReference type="Proteomes" id="UP001157440">
    <property type="component" value="Unassembled WGS sequence"/>
</dbReference>
<dbReference type="RefSeq" id="WP_238199835.1">
    <property type="nucleotide sequence ID" value="NZ_BPQZ01000048.1"/>
</dbReference>
<gene>
    <name evidence="1" type="ORF">GCM10007890_07220</name>
</gene>
<evidence type="ECO:0000313" key="2">
    <source>
        <dbReference type="Proteomes" id="UP001157440"/>
    </source>
</evidence>
<evidence type="ECO:0000313" key="1">
    <source>
        <dbReference type="EMBL" id="GLS68710.1"/>
    </source>
</evidence>
<protein>
    <submittedName>
        <fullName evidence="1">Uncharacterized protein</fullName>
    </submittedName>
</protein>